<dbReference type="EMBL" id="AP025516">
    <property type="protein sequence ID" value="BDD89401.1"/>
    <property type="molecule type" value="Genomic_DNA"/>
</dbReference>
<keyword evidence="3" id="KW-1185">Reference proteome</keyword>
<keyword evidence="1" id="KW-0812">Transmembrane</keyword>
<keyword evidence="1" id="KW-1133">Transmembrane helix</keyword>
<evidence type="ECO:0000256" key="1">
    <source>
        <dbReference type="SAM" id="Phobius"/>
    </source>
</evidence>
<feature type="transmembrane region" description="Helical" evidence="1">
    <location>
        <begin position="135"/>
        <end position="155"/>
    </location>
</feature>
<sequence length="212" mass="23393">MVALIALVNSLISFLHGSTLFWPVTFLSILLTTCTTPVFYGIFYHLIDDSYTSVFAIAKTYVPRYLWLLFRMYLPAILLSSVPAILFAGNNSGGYLEIGLVFFSMLYLYVIPLFYHTGQQHQAIAKGIRFLSCNLSASTPLLLTVLLVESSIMLLQYGRSTEEVQPTALTACVDFSVFFAASVIDLAVFIIILYVLRGSDQQSAPGVSGSKL</sequence>
<name>A0ABN6M989_9BACT</name>
<feature type="transmembrane region" description="Helical" evidence="1">
    <location>
        <begin position="68"/>
        <end position="88"/>
    </location>
</feature>
<dbReference type="Proteomes" id="UP000830055">
    <property type="component" value="Chromosome"/>
</dbReference>
<keyword evidence="1" id="KW-0472">Membrane</keyword>
<feature type="transmembrane region" description="Helical" evidence="1">
    <location>
        <begin position="94"/>
        <end position="115"/>
    </location>
</feature>
<proteinExistence type="predicted"/>
<protein>
    <submittedName>
        <fullName evidence="2">Uncharacterized protein</fullName>
    </submittedName>
</protein>
<feature type="transmembrane region" description="Helical" evidence="1">
    <location>
        <begin position="175"/>
        <end position="196"/>
    </location>
</feature>
<feature type="transmembrane region" description="Helical" evidence="1">
    <location>
        <begin position="27"/>
        <end position="47"/>
    </location>
</feature>
<evidence type="ECO:0000313" key="2">
    <source>
        <dbReference type="EMBL" id="BDD89401.1"/>
    </source>
</evidence>
<accession>A0ABN6M989</accession>
<reference evidence="2 3" key="1">
    <citation type="submission" date="2022-01" db="EMBL/GenBank/DDBJ databases">
        <title>Desulfofustis limnae sp. nov., a novel mesophilic sulfate-reducing bacterium isolated from marsh soil.</title>
        <authorList>
            <person name="Watanabe M."/>
            <person name="Takahashi A."/>
            <person name="Kojima H."/>
            <person name="Fukui M."/>
        </authorList>
    </citation>
    <scope>NUCLEOTIDE SEQUENCE [LARGE SCALE GENOMIC DNA]</scope>
    <source>
        <strain evidence="2 3">PPLL</strain>
    </source>
</reference>
<evidence type="ECO:0000313" key="3">
    <source>
        <dbReference type="Proteomes" id="UP000830055"/>
    </source>
</evidence>
<organism evidence="2 3">
    <name type="scientific">Desulfofustis limnaeus</name>
    <dbReference type="NCBI Taxonomy" id="2740163"/>
    <lineage>
        <taxon>Bacteria</taxon>
        <taxon>Pseudomonadati</taxon>
        <taxon>Thermodesulfobacteriota</taxon>
        <taxon>Desulfobulbia</taxon>
        <taxon>Desulfobulbales</taxon>
        <taxon>Desulfocapsaceae</taxon>
        <taxon>Desulfofustis</taxon>
    </lineage>
</organism>
<gene>
    <name evidence="2" type="ORF">DPPLL_37660</name>
</gene>